<evidence type="ECO:0000313" key="1">
    <source>
        <dbReference type="EMBL" id="QHT14331.1"/>
    </source>
</evidence>
<reference evidence="1" key="1">
    <citation type="journal article" date="2020" name="Nature">
        <title>Giant virus diversity and host interactions through global metagenomics.</title>
        <authorList>
            <person name="Schulz F."/>
            <person name="Roux S."/>
            <person name="Paez-Espino D."/>
            <person name="Jungbluth S."/>
            <person name="Walsh D.A."/>
            <person name="Denef V.J."/>
            <person name="McMahon K.D."/>
            <person name="Konstantinidis K.T."/>
            <person name="Eloe-Fadrosh E.A."/>
            <person name="Kyrpides N.C."/>
            <person name="Woyke T."/>
        </authorList>
    </citation>
    <scope>NUCLEOTIDE SEQUENCE</scope>
    <source>
        <strain evidence="1">GVMAG-M-3300023174-137</strain>
    </source>
</reference>
<organism evidence="1">
    <name type="scientific">viral metagenome</name>
    <dbReference type="NCBI Taxonomy" id="1070528"/>
    <lineage>
        <taxon>unclassified sequences</taxon>
        <taxon>metagenomes</taxon>
        <taxon>organismal metagenomes</taxon>
    </lineage>
</organism>
<dbReference type="AlphaFoldDB" id="A0A6C0DD60"/>
<accession>A0A6C0DD60</accession>
<protein>
    <submittedName>
        <fullName evidence="1">Uncharacterized protein</fullName>
    </submittedName>
</protein>
<proteinExistence type="predicted"/>
<sequence>MSYPVNSILRLFNNDHTPNATAIIIKNGSIMQLKPERKMFQLVSEWHCDDELYMKVERPGLNNDFLLFKKYVHKSNLKYIPSEKDIFHKKSCQLSNMISSPMSYMTFIHWRHKFYQILKGRGSKIQTIGDADNYLQDYIKTGLGIKVNYLLYDRFKMVVNELGLTPSSLIIHLYNKVEYETRLRMLDHPVYKSLKDDVEKMKMRVLSDSPSFKYEHTQPSLYVWQNRIMKQIHINYEKKVFTITNTTTTYKTLKSAGIDKSDLFYLDIDTKNIMPIENIDTGTS</sequence>
<dbReference type="EMBL" id="MN739581">
    <property type="protein sequence ID" value="QHT14331.1"/>
    <property type="molecule type" value="Genomic_DNA"/>
</dbReference>
<name>A0A6C0DD60_9ZZZZ</name>